<dbReference type="RefSeq" id="WP_155305789.1">
    <property type="nucleotide sequence ID" value="NZ_AP021875.1"/>
</dbReference>
<organism evidence="1 2">
    <name type="scientific">Desulfosarcina widdelii</name>
    <dbReference type="NCBI Taxonomy" id="947919"/>
    <lineage>
        <taxon>Bacteria</taxon>
        <taxon>Pseudomonadati</taxon>
        <taxon>Thermodesulfobacteriota</taxon>
        <taxon>Desulfobacteria</taxon>
        <taxon>Desulfobacterales</taxon>
        <taxon>Desulfosarcinaceae</taxon>
        <taxon>Desulfosarcina</taxon>
    </lineage>
</organism>
<dbReference type="KEGG" id="dwd:DSCW_44140"/>
<reference evidence="1 2" key="1">
    <citation type="submission" date="2019-11" db="EMBL/GenBank/DDBJ databases">
        <title>Comparative genomics of hydrocarbon-degrading Desulfosarcina strains.</title>
        <authorList>
            <person name="Watanabe M."/>
            <person name="Kojima H."/>
            <person name="Fukui M."/>
        </authorList>
    </citation>
    <scope>NUCLEOTIDE SEQUENCE [LARGE SCALE GENOMIC DNA]</scope>
    <source>
        <strain evidence="1 2">PP31</strain>
    </source>
</reference>
<sequence length="363" mass="39909">MKGTALSCFFGLLLIFVLMGSIPTESAAAPPLRMKSFVITDPKMGGIPALRVMAPSDWRPAGGLTWNTALANLVTANVAITAPDSTAGVFVHPSNLFISGQIEYQWQQGQLYLGMIVMPIPNSPAAFVQQIVLPQQRPGARNVRLVGQEDLPEWGNSIAAANQQPGGICRGFGTCARFAYTENGVAWEEDFYCVVLVVQPNMGPQNIFWQADRNLSVRARKGQLDALKPLANAFVNSFRVDRSWFARFNQVQQQWIAAQQQGIANAGALSRAISRSNDAFDAALTQSWRTRQQAEDRASREFSEYIRGTENYNDPTSGHSVELPGGYDHVWANSLGEYMLSNDAGFDPNQHSNNDWVAVEPVR</sequence>
<dbReference type="EMBL" id="AP021875">
    <property type="protein sequence ID" value="BBO76997.1"/>
    <property type="molecule type" value="Genomic_DNA"/>
</dbReference>
<accession>A0A5K7ZLT1</accession>
<dbReference type="AlphaFoldDB" id="A0A5K7ZLT1"/>
<dbReference type="OrthoDB" id="5414210at2"/>
<evidence type="ECO:0000313" key="1">
    <source>
        <dbReference type="EMBL" id="BBO76997.1"/>
    </source>
</evidence>
<keyword evidence="2" id="KW-1185">Reference proteome</keyword>
<evidence type="ECO:0000313" key="2">
    <source>
        <dbReference type="Proteomes" id="UP000427769"/>
    </source>
</evidence>
<gene>
    <name evidence="1" type="ORF">DSCW_44140</name>
</gene>
<name>A0A5K7ZLT1_9BACT</name>
<protein>
    <submittedName>
        <fullName evidence="1">Uncharacterized protein</fullName>
    </submittedName>
</protein>
<proteinExistence type="predicted"/>
<dbReference type="Proteomes" id="UP000427769">
    <property type="component" value="Chromosome"/>
</dbReference>